<dbReference type="AlphaFoldDB" id="A0A3M9YH50"/>
<comment type="caution">
    <text evidence="2">The sequence shown here is derived from an EMBL/GenBank/DDBJ whole genome shotgun (WGS) entry which is preliminary data.</text>
</comment>
<gene>
    <name evidence="2" type="ORF">D7B24_003199</name>
</gene>
<protein>
    <recommendedName>
        <fullName evidence="4">Nucleotide exchange factor SIL1</fullName>
    </recommendedName>
</protein>
<feature type="signal peptide" evidence="1">
    <location>
        <begin position="1"/>
        <end position="32"/>
    </location>
</feature>
<evidence type="ECO:0000313" key="3">
    <source>
        <dbReference type="Proteomes" id="UP000267145"/>
    </source>
</evidence>
<proteinExistence type="predicted"/>
<evidence type="ECO:0000313" key="2">
    <source>
        <dbReference type="EMBL" id="RNJ59106.1"/>
    </source>
</evidence>
<accession>A0A3M9YH50</accession>
<reference evidence="2 3" key="1">
    <citation type="submission" date="2018-10" db="EMBL/GenBank/DDBJ databases">
        <title>Genome sequence of Verticillium nonalfalfae VnAa140.</title>
        <authorList>
            <person name="Stajich J.E."/>
            <person name="Kasson M.T."/>
        </authorList>
    </citation>
    <scope>NUCLEOTIDE SEQUENCE [LARGE SCALE GENOMIC DNA]</scope>
    <source>
        <strain evidence="2 3">VnAa140</strain>
    </source>
</reference>
<organism evidence="2 3">
    <name type="scientific">Verticillium nonalfalfae</name>
    <dbReference type="NCBI Taxonomy" id="1051616"/>
    <lineage>
        <taxon>Eukaryota</taxon>
        <taxon>Fungi</taxon>
        <taxon>Dikarya</taxon>
        <taxon>Ascomycota</taxon>
        <taxon>Pezizomycotina</taxon>
        <taxon>Sordariomycetes</taxon>
        <taxon>Hypocreomycetidae</taxon>
        <taxon>Glomerellales</taxon>
        <taxon>Plectosphaerellaceae</taxon>
        <taxon>Verticillium</taxon>
    </lineage>
</organism>
<evidence type="ECO:0008006" key="4">
    <source>
        <dbReference type="Google" id="ProtNLM"/>
    </source>
</evidence>
<dbReference type="GeneID" id="39606888"/>
<feature type="chain" id="PRO_5018315235" description="Nucleotide exchange factor SIL1" evidence="1">
    <location>
        <begin position="33"/>
        <end position="431"/>
    </location>
</feature>
<keyword evidence="1" id="KW-0732">Signal</keyword>
<dbReference type="Proteomes" id="UP000267145">
    <property type="component" value="Unassembled WGS sequence"/>
</dbReference>
<name>A0A3M9YH50_9PEZI</name>
<dbReference type="Gene3D" id="1.25.10.10">
    <property type="entry name" value="Leucine-rich Repeat Variant"/>
    <property type="match status" value="1"/>
</dbReference>
<dbReference type="STRING" id="1051616.A0A3M9YH50"/>
<sequence length="431" mass="47239">MARSNRARGASLTLSFFFVILSLVLLVPLTSARAPDARPSPPAEGELICHTDNPAECYPKVFQATHEFQVIRDDQDIPNGLHIRMDMTTGRKEAKINVPDEENPALEGLPVDSSMIVVEPEEGESEEAPPIPFAAPVYQAFGQVKPPKEESPQFYTHLDFIKKGPGGADLPFDEALEFLEEISHDMYYGDKIAENPETVHALLCLMVSPSQATTEDLAPRDQRAATIIAAALQNNPDATELVGNAWLGFLDAKCSGPQGGEGDGVTLREKMYAPFVPGEPLMVGELALAAARAKARVNALHGLLRSPVVRDDFLANRGMDRLLEVLKPGGEKWAAGNEWEGAQRKVAHLLLDTFLEEEFGATKGIWPTFRAAETDAGKRRAARASDEQWVEAVRVIKDRHPGNKGHWSVGVLKQLEALHKAQLKNLPREDL</sequence>
<dbReference type="InterPro" id="IPR011989">
    <property type="entry name" value="ARM-like"/>
</dbReference>
<dbReference type="RefSeq" id="XP_028497264.1">
    <property type="nucleotide sequence ID" value="XM_028637392.1"/>
</dbReference>
<evidence type="ECO:0000256" key="1">
    <source>
        <dbReference type="SAM" id="SignalP"/>
    </source>
</evidence>
<dbReference type="EMBL" id="RBVV01000019">
    <property type="protein sequence ID" value="RNJ59106.1"/>
    <property type="molecule type" value="Genomic_DNA"/>
</dbReference>
<keyword evidence="3" id="KW-1185">Reference proteome</keyword>